<feature type="region of interest" description="Disordered" evidence="1">
    <location>
        <begin position="277"/>
        <end position="337"/>
    </location>
</feature>
<evidence type="ECO:0000313" key="2">
    <source>
        <dbReference type="EMBL" id="OCK80123.1"/>
    </source>
</evidence>
<gene>
    <name evidence="2" type="ORF">K432DRAFT_393313</name>
</gene>
<protein>
    <submittedName>
        <fullName evidence="2">Uncharacterized protein</fullName>
    </submittedName>
</protein>
<dbReference type="Proteomes" id="UP000250266">
    <property type="component" value="Unassembled WGS sequence"/>
</dbReference>
<proteinExistence type="predicted"/>
<evidence type="ECO:0000313" key="3">
    <source>
        <dbReference type="Proteomes" id="UP000250266"/>
    </source>
</evidence>
<evidence type="ECO:0000256" key="1">
    <source>
        <dbReference type="SAM" id="MobiDB-lite"/>
    </source>
</evidence>
<accession>A0A8E2EA80</accession>
<sequence length="337" mass="35673">MCLNHRTTHLCTHTHDLITLCYPSLLPLVRRATLFPYTTPIPNPANTPHDTILTAEVSSSVCEECRRSEDEDVWAEVLRANLEPGVVRSWDVAVEGSEGARSTRMGRETQASQGITVRIDPAICHSFPPVAGANPAPGMVMGLGQAAASSETNAHMGNHPAMSDASRAQLAGFAIVAVKPFGTSHVRSRNDTGVAVDEARLANIAIAAGKPFKTSNIRAGALPAKRVHLEKTGAEAAMEKEKASTSTSTSMSTAVPYTGGLGMLVMAKVGCGCGKDEEAGMEHSRKSDEAMIGKTAEKQGDGVEVQHKPEKKGGKKEKGELDAKVKAGRDRSLLSKL</sequence>
<reference evidence="2 3" key="1">
    <citation type="journal article" date="2016" name="Nat. Commun.">
        <title>Ectomycorrhizal ecology is imprinted in the genome of the dominant symbiotic fungus Cenococcum geophilum.</title>
        <authorList>
            <consortium name="DOE Joint Genome Institute"/>
            <person name="Peter M."/>
            <person name="Kohler A."/>
            <person name="Ohm R.A."/>
            <person name="Kuo A."/>
            <person name="Krutzmann J."/>
            <person name="Morin E."/>
            <person name="Arend M."/>
            <person name="Barry K.W."/>
            <person name="Binder M."/>
            <person name="Choi C."/>
            <person name="Clum A."/>
            <person name="Copeland A."/>
            <person name="Grisel N."/>
            <person name="Haridas S."/>
            <person name="Kipfer T."/>
            <person name="LaButti K."/>
            <person name="Lindquist E."/>
            <person name="Lipzen A."/>
            <person name="Maire R."/>
            <person name="Meier B."/>
            <person name="Mihaltcheva S."/>
            <person name="Molinier V."/>
            <person name="Murat C."/>
            <person name="Poggeler S."/>
            <person name="Quandt C.A."/>
            <person name="Sperisen C."/>
            <person name="Tritt A."/>
            <person name="Tisserant E."/>
            <person name="Crous P.W."/>
            <person name="Henrissat B."/>
            <person name="Nehls U."/>
            <person name="Egli S."/>
            <person name="Spatafora J.W."/>
            <person name="Grigoriev I.V."/>
            <person name="Martin F.M."/>
        </authorList>
    </citation>
    <scope>NUCLEOTIDE SEQUENCE [LARGE SCALE GENOMIC DNA]</scope>
    <source>
        <strain evidence="2 3">CBS 459.81</strain>
    </source>
</reference>
<keyword evidence="3" id="KW-1185">Reference proteome</keyword>
<dbReference type="AlphaFoldDB" id="A0A8E2EA80"/>
<dbReference type="EMBL" id="KV744973">
    <property type="protein sequence ID" value="OCK80123.1"/>
    <property type="molecule type" value="Genomic_DNA"/>
</dbReference>
<name>A0A8E2EA80_9PEZI</name>
<organism evidence="2 3">
    <name type="scientific">Lepidopterella palustris CBS 459.81</name>
    <dbReference type="NCBI Taxonomy" id="1314670"/>
    <lineage>
        <taxon>Eukaryota</taxon>
        <taxon>Fungi</taxon>
        <taxon>Dikarya</taxon>
        <taxon>Ascomycota</taxon>
        <taxon>Pezizomycotina</taxon>
        <taxon>Dothideomycetes</taxon>
        <taxon>Pleosporomycetidae</taxon>
        <taxon>Mytilinidiales</taxon>
        <taxon>Argynnaceae</taxon>
        <taxon>Lepidopterella</taxon>
    </lineage>
</organism>